<accession>A0A023DYD9</accession>
<dbReference type="Gene3D" id="3.30.930.10">
    <property type="entry name" value="Bira Bifunctional Protein, Domain 2"/>
    <property type="match status" value="1"/>
</dbReference>
<keyword evidence="3 10" id="KW-0963">Cytoplasm</keyword>
<sequence>MLTNISGFPEFLPKEQIAFNKVIEKIKEQFELYGFIPLDTPAVERVATLLAKGNDSEIYGLHRLAGDEGAKEKALALRFDLTVPLARYVAQHYGQITFPYRRYHIAPVWRGERPQAGRYRQFYQCDIDVVSVGELPLIYDAETLSIIYNVFKAIGVERFIIKINNRFLLTGMIKSFGVLESSVDLVMRTIDKAEKISKDALDNELRNYGISQINTEVLSGLIAKRLTNKEWIEYLESIGSNEEFFKGVEELKKVMKFLKDFGVQDQYIQIDPTLARGLNYYTGTVSETRLVDFPELGSVCGGGRYENLVGSFSNKRFPGVGFSIGVSRLIPKLIEFGVIHANQETTATVLVSVQDPALVPFYIKIAKTFRIKGVNTEIYLSKASLAVQMKYADKKGFKFIIIANQLELEKQQIILKRLSDGKQTLVTINQAIEIIKGA</sequence>
<gene>
    <name evidence="10" type="primary">hisS</name>
    <name evidence="13" type="ORF">HE1_00780</name>
</gene>
<evidence type="ECO:0000256" key="4">
    <source>
        <dbReference type="ARBA" id="ARBA00022598"/>
    </source>
</evidence>
<dbReference type="PIRSF" id="PIRSF001549">
    <property type="entry name" value="His-tRNA_synth"/>
    <property type="match status" value="1"/>
</dbReference>
<dbReference type="GO" id="GO:0005524">
    <property type="term" value="F:ATP binding"/>
    <property type="evidence" value="ECO:0007669"/>
    <property type="project" value="UniProtKB-UniRule"/>
</dbReference>
<dbReference type="InterPro" id="IPR006195">
    <property type="entry name" value="aa-tRNA-synth_II"/>
</dbReference>
<feature type="binding site" evidence="11">
    <location>
        <begin position="80"/>
        <end position="82"/>
    </location>
    <ligand>
        <name>L-histidine</name>
        <dbReference type="ChEBI" id="CHEBI:57595"/>
    </ligand>
</feature>
<dbReference type="AlphaFoldDB" id="A0A023DYD9"/>
<organism evidence="13 14">
    <name type="scientific">Holospora elegans E1</name>
    <dbReference type="NCBI Taxonomy" id="1427503"/>
    <lineage>
        <taxon>Bacteria</taxon>
        <taxon>Pseudomonadati</taxon>
        <taxon>Pseudomonadota</taxon>
        <taxon>Alphaproteobacteria</taxon>
        <taxon>Holosporales</taxon>
        <taxon>Holosporaceae</taxon>
        <taxon>Holospora</taxon>
    </lineage>
</organism>
<dbReference type="GO" id="GO:0006427">
    <property type="term" value="P:histidyl-tRNA aminoacylation"/>
    <property type="evidence" value="ECO:0007669"/>
    <property type="project" value="UniProtKB-UniRule"/>
</dbReference>
<dbReference type="Pfam" id="PF03129">
    <property type="entry name" value="HGTP_anticodon"/>
    <property type="match status" value="1"/>
</dbReference>
<dbReference type="Pfam" id="PF13393">
    <property type="entry name" value="tRNA-synt_His"/>
    <property type="match status" value="1"/>
</dbReference>
<comment type="catalytic activity">
    <reaction evidence="9 10">
        <text>tRNA(His) + L-histidine + ATP = L-histidyl-tRNA(His) + AMP + diphosphate + H(+)</text>
        <dbReference type="Rhea" id="RHEA:17313"/>
        <dbReference type="Rhea" id="RHEA-COMP:9665"/>
        <dbReference type="Rhea" id="RHEA-COMP:9689"/>
        <dbReference type="ChEBI" id="CHEBI:15378"/>
        <dbReference type="ChEBI" id="CHEBI:30616"/>
        <dbReference type="ChEBI" id="CHEBI:33019"/>
        <dbReference type="ChEBI" id="CHEBI:57595"/>
        <dbReference type="ChEBI" id="CHEBI:78442"/>
        <dbReference type="ChEBI" id="CHEBI:78527"/>
        <dbReference type="ChEBI" id="CHEBI:456215"/>
        <dbReference type="EC" id="6.1.1.21"/>
    </reaction>
</comment>
<dbReference type="PANTHER" id="PTHR11476:SF7">
    <property type="entry name" value="HISTIDINE--TRNA LIGASE"/>
    <property type="match status" value="1"/>
</dbReference>
<dbReference type="InterPro" id="IPR004154">
    <property type="entry name" value="Anticodon-bd"/>
</dbReference>
<dbReference type="GO" id="GO:0004821">
    <property type="term" value="F:histidine-tRNA ligase activity"/>
    <property type="evidence" value="ECO:0007669"/>
    <property type="project" value="UniProtKB-UniRule"/>
</dbReference>
<feature type="binding site" evidence="11">
    <location>
        <position position="124"/>
    </location>
    <ligand>
        <name>L-histidine</name>
        <dbReference type="ChEBI" id="CHEBI:57595"/>
    </ligand>
</feature>
<comment type="similarity">
    <text evidence="1 10">Belongs to the class-II aminoacyl-tRNA synthetase family.</text>
</comment>
<evidence type="ECO:0000259" key="12">
    <source>
        <dbReference type="PROSITE" id="PS50862"/>
    </source>
</evidence>
<evidence type="ECO:0000256" key="9">
    <source>
        <dbReference type="ARBA" id="ARBA00047639"/>
    </source>
</evidence>
<comment type="subcellular location">
    <subcellularLocation>
        <location evidence="10">Cytoplasm</location>
    </subcellularLocation>
</comment>
<evidence type="ECO:0000256" key="8">
    <source>
        <dbReference type="ARBA" id="ARBA00023146"/>
    </source>
</evidence>
<evidence type="ECO:0000256" key="7">
    <source>
        <dbReference type="ARBA" id="ARBA00022917"/>
    </source>
</evidence>
<evidence type="ECO:0000313" key="14">
    <source>
        <dbReference type="Proteomes" id="UP000024842"/>
    </source>
</evidence>
<dbReference type="CDD" id="cd00773">
    <property type="entry name" value="HisRS-like_core"/>
    <property type="match status" value="1"/>
</dbReference>
<feature type="binding site" evidence="11">
    <location>
        <position position="276"/>
    </location>
    <ligand>
        <name>L-histidine</name>
        <dbReference type="ChEBI" id="CHEBI:57595"/>
    </ligand>
</feature>
<comment type="subunit">
    <text evidence="2 10">Homodimer.</text>
</comment>
<evidence type="ECO:0000256" key="3">
    <source>
        <dbReference type="ARBA" id="ARBA00022490"/>
    </source>
</evidence>
<dbReference type="GO" id="GO:0005737">
    <property type="term" value="C:cytoplasm"/>
    <property type="evidence" value="ECO:0007669"/>
    <property type="project" value="UniProtKB-SubCell"/>
</dbReference>
<dbReference type="Gene3D" id="3.40.50.800">
    <property type="entry name" value="Anticodon-binding domain"/>
    <property type="match status" value="1"/>
</dbReference>
<dbReference type="PANTHER" id="PTHR11476">
    <property type="entry name" value="HISTIDYL-TRNA SYNTHETASE"/>
    <property type="match status" value="1"/>
</dbReference>
<dbReference type="OrthoDB" id="9800814at2"/>
<evidence type="ECO:0000256" key="6">
    <source>
        <dbReference type="ARBA" id="ARBA00022840"/>
    </source>
</evidence>
<evidence type="ECO:0000256" key="11">
    <source>
        <dbReference type="PIRSR" id="PIRSR001549-1"/>
    </source>
</evidence>
<evidence type="ECO:0000256" key="10">
    <source>
        <dbReference type="HAMAP-Rule" id="MF_00127"/>
    </source>
</evidence>
<keyword evidence="7 10" id="KW-0648">Protein biosynthesis</keyword>
<evidence type="ECO:0000313" key="13">
    <source>
        <dbReference type="EMBL" id="GAJ46446.1"/>
    </source>
</evidence>
<dbReference type="InterPro" id="IPR004516">
    <property type="entry name" value="HisRS/HisZ"/>
</dbReference>
<name>A0A023DYD9_9PROT</name>
<protein>
    <recommendedName>
        <fullName evidence="10">Histidine--tRNA ligase</fullName>
        <ecNumber evidence="10">6.1.1.21</ecNumber>
    </recommendedName>
    <alternativeName>
        <fullName evidence="10">Histidyl-tRNA synthetase</fullName>
        <shortName evidence="10">HisRS</shortName>
    </alternativeName>
</protein>
<evidence type="ECO:0000256" key="1">
    <source>
        <dbReference type="ARBA" id="ARBA00008226"/>
    </source>
</evidence>
<keyword evidence="8 10" id="KW-0030">Aminoacyl-tRNA synthetase</keyword>
<reference evidence="13 14" key="1">
    <citation type="journal article" date="2014" name="FEMS Microbiol. Lett.">
        <title>Draft genome sequences of three Holospora species (Holospora obtusa, Holospora undulata, and Holospora elegans), endonuclear symbiotic bacteria of the ciliate Paramecium caudatum.</title>
        <authorList>
            <person name="Dohra H."/>
            <person name="Tanaka K."/>
            <person name="Suzuki T."/>
            <person name="Fujishima M."/>
            <person name="Suzuki H."/>
        </authorList>
    </citation>
    <scope>NUCLEOTIDE SEQUENCE [LARGE SCALE GENOMIC DNA]</scope>
    <source>
        <strain evidence="13 14">E1</strain>
    </source>
</reference>
<evidence type="ECO:0000256" key="5">
    <source>
        <dbReference type="ARBA" id="ARBA00022741"/>
    </source>
</evidence>
<dbReference type="SUPFAM" id="SSF52954">
    <property type="entry name" value="Class II aaRS ABD-related"/>
    <property type="match status" value="1"/>
</dbReference>
<comment type="caution">
    <text evidence="13">The sequence shown here is derived from an EMBL/GenBank/DDBJ whole genome shotgun (WGS) entry which is preliminary data.</text>
</comment>
<dbReference type="STRING" id="1427503.HE1_00780"/>
<evidence type="ECO:0000256" key="2">
    <source>
        <dbReference type="ARBA" id="ARBA00011738"/>
    </source>
</evidence>
<dbReference type="InterPro" id="IPR036621">
    <property type="entry name" value="Anticodon-bd_dom_sf"/>
</dbReference>
<keyword evidence="5 10" id="KW-0547">Nucleotide-binding</keyword>
<feature type="binding site" evidence="11">
    <location>
        <position position="128"/>
    </location>
    <ligand>
        <name>L-histidine</name>
        <dbReference type="ChEBI" id="CHEBI:57595"/>
    </ligand>
</feature>
<dbReference type="Proteomes" id="UP000024842">
    <property type="component" value="Unassembled WGS sequence"/>
</dbReference>
<keyword evidence="14" id="KW-1185">Reference proteome</keyword>
<dbReference type="EC" id="6.1.1.21" evidence="10"/>
<dbReference type="HAMAP" id="MF_00127">
    <property type="entry name" value="His_tRNA_synth"/>
    <property type="match status" value="1"/>
</dbReference>
<dbReference type="EMBL" id="BAUP01000096">
    <property type="protein sequence ID" value="GAJ46446.1"/>
    <property type="molecule type" value="Genomic_DNA"/>
</dbReference>
<dbReference type="NCBIfam" id="TIGR00442">
    <property type="entry name" value="hisS"/>
    <property type="match status" value="1"/>
</dbReference>
<feature type="domain" description="Aminoacyl-transfer RNA synthetases class-II family profile" evidence="12">
    <location>
        <begin position="20"/>
        <end position="360"/>
    </location>
</feature>
<feature type="binding site" evidence="11">
    <location>
        <position position="110"/>
    </location>
    <ligand>
        <name>L-histidine</name>
        <dbReference type="ChEBI" id="CHEBI:57595"/>
    </ligand>
</feature>
<keyword evidence="6 10" id="KW-0067">ATP-binding</keyword>
<dbReference type="PROSITE" id="PS50862">
    <property type="entry name" value="AA_TRNA_LIGASE_II"/>
    <property type="match status" value="1"/>
</dbReference>
<dbReference type="SUPFAM" id="SSF55681">
    <property type="entry name" value="Class II aaRS and biotin synthetases"/>
    <property type="match status" value="1"/>
</dbReference>
<feature type="binding site" evidence="11">
    <location>
        <begin position="280"/>
        <end position="281"/>
    </location>
    <ligand>
        <name>L-histidine</name>
        <dbReference type="ChEBI" id="CHEBI:57595"/>
    </ligand>
</feature>
<keyword evidence="4 10" id="KW-0436">Ligase</keyword>
<dbReference type="InterPro" id="IPR045864">
    <property type="entry name" value="aa-tRNA-synth_II/BPL/LPL"/>
</dbReference>
<dbReference type="RefSeq" id="WP_006291753.1">
    <property type="nucleotide sequence ID" value="NZ_BAUP01000096.1"/>
</dbReference>
<proteinExistence type="inferred from homology"/>
<dbReference type="InterPro" id="IPR041715">
    <property type="entry name" value="HisRS-like_core"/>
</dbReference>
<dbReference type="InterPro" id="IPR015807">
    <property type="entry name" value="His-tRNA-ligase"/>
</dbReference>